<reference evidence="1 2" key="1">
    <citation type="submission" date="2021-06" db="EMBL/GenBank/DDBJ databases">
        <title>Caerostris extrusa draft genome.</title>
        <authorList>
            <person name="Kono N."/>
            <person name="Arakawa K."/>
        </authorList>
    </citation>
    <scope>NUCLEOTIDE SEQUENCE [LARGE SCALE GENOMIC DNA]</scope>
</reference>
<keyword evidence="2" id="KW-1185">Reference proteome</keyword>
<evidence type="ECO:0000313" key="2">
    <source>
        <dbReference type="Proteomes" id="UP001054945"/>
    </source>
</evidence>
<name>A0AAV4MEG7_CAEEX</name>
<dbReference type="AlphaFoldDB" id="A0AAV4MEG7"/>
<sequence>MLQRWEGNEPSRQPLGKWGEIWFSSTGSSLIPSFIIKADDFRKPVDSGVFVFGRHYHHESTHLVTQK</sequence>
<protein>
    <submittedName>
        <fullName evidence="1">Uncharacterized protein</fullName>
    </submittedName>
</protein>
<dbReference type="Proteomes" id="UP001054945">
    <property type="component" value="Unassembled WGS sequence"/>
</dbReference>
<gene>
    <name evidence="1" type="ORF">CEXT_415811</name>
</gene>
<organism evidence="1 2">
    <name type="scientific">Caerostris extrusa</name>
    <name type="common">Bark spider</name>
    <name type="synonym">Caerostris bankana</name>
    <dbReference type="NCBI Taxonomy" id="172846"/>
    <lineage>
        <taxon>Eukaryota</taxon>
        <taxon>Metazoa</taxon>
        <taxon>Ecdysozoa</taxon>
        <taxon>Arthropoda</taxon>
        <taxon>Chelicerata</taxon>
        <taxon>Arachnida</taxon>
        <taxon>Araneae</taxon>
        <taxon>Araneomorphae</taxon>
        <taxon>Entelegynae</taxon>
        <taxon>Araneoidea</taxon>
        <taxon>Araneidae</taxon>
        <taxon>Caerostris</taxon>
    </lineage>
</organism>
<proteinExistence type="predicted"/>
<comment type="caution">
    <text evidence="1">The sequence shown here is derived from an EMBL/GenBank/DDBJ whole genome shotgun (WGS) entry which is preliminary data.</text>
</comment>
<evidence type="ECO:0000313" key="1">
    <source>
        <dbReference type="EMBL" id="GIX70675.1"/>
    </source>
</evidence>
<dbReference type="EMBL" id="BPLR01002161">
    <property type="protein sequence ID" value="GIX70675.1"/>
    <property type="molecule type" value="Genomic_DNA"/>
</dbReference>
<accession>A0AAV4MEG7</accession>